<evidence type="ECO:0000313" key="2">
    <source>
        <dbReference type="Proteomes" id="UP000001307"/>
    </source>
</evidence>
<reference evidence="1" key="1">
    <citation type="journal article" date="2010" name="Science">
        <title>Plasticity of animal genome architecture unmasked by rapid evolution of a pelagic tunicate.</title>
        <authorList>
            <person name="Denoeud F."/>
            <person name="Henriet S."/>
            <person name="Mungpakdee S."/>
            <person name="Aury J.M."/>
            <person name="Da Silva C."/>
            <person name="Brinkmann H."/>
            <person name="Mikhaleva J."/>
            <person name="Olsen L.C."/>
            <person name="Jubin C."/>
            <person name="Canestro C."/>
            <person name="Bouquet J.M."/>
            <person name="Danks G."/>
            <person name="Poulain J."/>
            <person name="Campsteijn C."/>
            <person name="Adamski M."/>
            <person name="Cross I."/>
            <person name="Yadetie F."/>
            <person name="Muffato M."/>
            <person name="Louis A."/>
            <person name="Butcher S."/>
            <person name="Tsagkogeorga G."/>
            <person name="Konrad A."/>
            <person name="Singh S."/>
            <person name="Jensen M.F."/>
            <person name="Cong E.H."/>
            <person name="Eikeseth-Otteraa H."/>
            <person name="Noel B."/>
            <person name="Anthouard V."/>
            <person name="Porcel B.M."/>
            <person name="Kachouri-Lafond R."/>
            <person name="Nishino A."/>
            <person name="Ugolini M."/>
            <person name="Chourrout P."/>
            <person name="Nishida H."/>
            <person name="Aasland R."/>
            <person name="Huzurbazar S."/>
            <person name="Westhof E."/>
            <person name="Delsuc F."/>
            <person name="Lehrach H."/>
            <person name="Reinhardt R."/>
            <person name="Weissenbach J."/>
            <person name="Roy S.W."/>
            <person name="Artiguenave F."/>
            <person name="Postlethwait J.H."/>
            <person name="Manak J.R."/>
            <person name="Thompson E.M."/>
            <person name="Jaillon O."/>
            <person name="Du Pasquier L."/>
            <person name="Boudinot P."/>
            <person name="Liberles D.A."/>
            <person name="Volff J.N."/>
            <person name="Philippe H."/>
            <person name="Lenhard B."/>
            <person name="Roest Crollius H."/>
            <person name="Wincker P."/>
            <person name="Chourrout D."/>
        </authorList>
    </citation>
    <scope>NUCLEOTIDE SEQUENCE [LARGE SCALE GENOMIC DNA]</scope>
</reference>
<dbReference type="InParanoid" id="E4X3G8"/>
<proteinExistence type="predicted"/>
<dbReference type="Proteomes" id="UP000001307">
    <property type="component" value="Unassembled WGS sequence"/>
</dbReference>
<accession>E4X3G8</accession>
<protein>
    <submittedName>
        <fullName evidence="1">Uncharacterized protein</fullName>
    </submittedName>
</protein>
<evidence type="ECO:0000313" key="1">
    <source>
        <dbReference type="EMBL" id="CBY18172.1"/>
    </source>
</evidence>
<name>E4X3G8_OIKDI</name>
<dbReference type="EMBL" id="FN653023">
    <property type="protein sequence ID" value="CBY18172.1"/>
    <property type="molecule type" value="Genomic_DNA"/>
</dbReference>
<keyword evidence="2" id="KW-1185">Reference proteome</keyword>
<gene>
    <name evidence="1" type="ORF">GSOID_T00017809001</name>
</gene>
<dbReference type="OrthoDB" id="10537839at2759"/>
<dbReference type="AlphaFoldDB" id="E4X3G8"/>
<organism evidence="1">
    <name type="scientific">Oikopleura dioica</name>
    <name type="common">Tunicate</name>
    <dbReference type="NCBI Taxonomy" id="34765"/>
    <lineage>
        <taxon>Eukaryota</taxon>
        <taxon>Metazoa</taxon>
        <taxon>Chordata</taxon>
        <taxon>Tunicata</taxon>
        <taxon>Appendicularia</taxon>
        <taxon>Copelata</taxon>
        <taxon>Oikopleuridae</taxon>
        <taxon>Oikopleura</taxon>
    </lineage>
</organism>
<sequence length="164" mass="18864">MSENKNTDSSPTRLFSSAVRDVRRQQIINACSDAFTKHKKIVPRRKAPSPLMPQREIILMTPKDFAIEDVFDDLVITDELPCEELKLSEKIGMTTKMENIEQSPQRVMAIDSSIIGFYNQGSFRDDFRGLDSMRYFTFNTEEGHKLIGSWVTKEDPAKKINRQS</sequence>